<dbReference type="PANTHER" id="PTHR43767:SF10">
    <property type="entry name" value="SURFACTIN SYNTHASE SUBUNIT 1"/>
    <property type="match status" value="1"/>
</dbReference>
<dbReference type="Pfam" id="PF00501">
    <property type="entry name" value="AMP-binding"/>
    <property type="match status" value="1"/>
</dbReference>
<evidence type="ECO:0000313" key="4">
    <source>
        <dbReference type="Proteomes" id="UP000094412"/>
    </source>
</evidence>
<dbReference type="AlphaFoldDB" id="A0A1C2E547"/>
<dbReference type="Gene3D" id="3.30.300.30">
    <property type="match status" value="1"/>
</dbReference>
<dbReference type="InterPro" id="IPR025110">
    <property type="entry name" value="AMP-bd_C"/>
</dbReference>
<evidence type="ECO:0000259" key="1">
    <source>
        <dbReference type="Pfam" id="PF00501"/>
    </source>
</evidence>
<dbReference type="SUPFAM" id="SSF56801">
    <property type="entry name" value="Acetyl-CoA synthetase-like"/>
    <property type="match status" value="1"/>
</dbReference>
<dbReference type="Pfam" id="PF13193">
    <property type="entry name" value="AMP-binding_C"/>
    <property type="match status" value="1"/>
</dbReference>
<reference evidence="3 4" key="1">
    <citation type="submission" date="2016-08" db="EMBL/GenBank/DDBJ databases">
        <title>Whole genome sequence of Mesorhizobium sp. strain UASWS1009 isolated from industrial sewage.</title>
        <authorList>
            <person name="Crovadore J."/>
            <person name="Calmin G."/>
            <person name="Chablais R."/>
            <person name="Cochard B."/>
            <person name="Lefort F."/>
        </authorList>
    </citation>
    <scope>NUCLEOTIDE SEQUENCE [LARGE SCALE GENOMIC DNA]</scope>
    <source>
        <strain evidence="3 4">UASWS1009</strain>
    </source>
</reference>
<dbReference type="PROSITE" id="PS00455">
    <property type="entry name" value="AMP_BINDING"/>
    <property type="match status" value="1"/>
</dbReference>
<feature type="domain" description="AMP-binding enzyme C-terminal" evidence="2">
    <location>
        <begin position="425"/>
        <end position="500"/>
    </location>
</feature>
<dbReference type="Gene3D" id="3.40.50.12780">
    <property type="entry name" value="N-terminal domain of ligase-like"/>
    <property type="match status" value="1"/>
</dbReference>
<dbReference type="InterPro" id="IPR045851">
    <property type="entry name" value="AMP-bd_C_sf"/>
</dbReference>
<dbReference type="OrthoDB" id="9803968at2"/>
<feature type="domain" description="AMP-dependent synthetase/ligase" evidence="1">
    <location>
        <begin position="10"/>
        <end position="369"/>
    </location>
</feature>
<accession>A0A1C2E547</accession>
<dbReference type="PANTHER" id="PTHR43767">
    <property type="entry name" value="LONG-CHAIN-FATTY-ACID--COA LIGASE"/>
    <property type="match status" value="1"/>
</dbReference>
<name>A0A1C2E547_9HYPH</name>
<dbReference type="Proteomes" id="UP000094412">
    <property type="component" value="Unassembled WGS sequence"/>
</dbReference>
<dbReference type="STRING" id="1566387.QV13_05535"/>
<dbReference type="InterPro" id="IPR020845">
    <property type="entry name" value="AMP-binding_CS"/>
</dbReference>
<dbReference type="InterPro" id="IPR050237">
    <property type="entry name" value="ATP-dep_AMP-bd_enzyme"/>
</dbReference>
<dbReference type="RefSeq" id="WP_024926398.1">
    <property type="nucleotide sequence ID" value="NZ_MDEO01000027.1"/>
</dbReference>
<organism evidence="3 4">
    <name type="scientific">Mesorhizobium hungaricum</name>
    <dbReference type="NCBI Taxonomy" id="1566387"/>
    <lineage>
        <taxon>Bacteria</taxon>
        <taxon>Pseudomonadati</taxon>
        <taxon>Pseudomonadota</taxon>
        <taxon>Alphaproteobacteria</taxon>
        <taxon>Hyphomicrobiales</taxon>
        <taxon>Phyllobacteriaceae</taxon>
        <taxon>Mesorhizobium</taxon>
    </lineage>
</organism>
<proteinExistence type="predicted"/>
<comment type="caution">
    <text evidence="3">The sequence shown here is derived from an EMBL/GenBank/DDBJ whole genome shotgun (WGS) entry which is preliminary data.</text>
</comment>
<protein>
    <submittedName>
        <fullName evidence="3">AMP-dependent synthetase</fullName>
    </submittedName>
</protein>
<evidence type="ECO:0000313" key="3">
    <source>
        <dbReference type="EMBL" id="OCX22036.1"/>
    </source>
</evidence>
<sequence>MRLEEHLHARSADRGQHTALVCNDSRLSYAELWQSARRLASSLHAAHVCKGDRVIVFMDNSQEAVIAAFAIWTAGAVLVPVHPTAKAARIAFVANHCRASVILAQGRLAPVVAESTPLIVNSAHIVLTTPHAALPDATPLSDCLLAEPLPDGSEHRADKDLAAILYTSGSTGEPKGVMMTHVNLDAATGSIVSYLENTQDDVILSVLPLSFGYGLTQLMTAVVCGGTLVLEKSFAFPYAVFERLQAERATGFPLVPSMVAMMLQMRELDPVLFSSLRYVTSAAAPLPVDHIHRLRTILPDARFYSMYGQTECIRASFLPPSQLEQRPGSVGIAIPGAKAYVVDDTGRRTAPGAVGELVISGPNVMQGYWEAPQATAAALRPDPETGGLRLHTGDLFTADAQGFLTFVSRRDDIIKSRGEKVSPKEVEAVLHTLPGIVEALVVGVPDPVLGQAIKALVVPAEPGSISERDVLRHCASLLEDYMVPKSVEFVVELPKTETGKLSRRLAATMPTASEGLPE</sequence>
<dbReference type="InterPro" id="IPR000873">
    <property type="entry name" value="AMP-dep_synth/lig_dom"/>
</dbReference>
<gene>
    <name evidence="3" type="ORF">QV13_05535</name>
</gene>
<evidence type="ECO:0000259" key="2">
    <source>
        <dbReference type="Pfam" id="PF13193"/>
    </source>
</evidence>
<keyword evidence="4" id="KW-1185">Reference proteome</keyword>
<dbReference type="EMBL" id="MDEO01000027">
    <property type="protein sequence ID" value="OCX22036.1"/>
    <property type="molecule type" value="Genomic_DNA"/>
</dbReference>
<dbReference type="GO" id="GO:0016877">
    <property type="term" value="F:ligase activity, forming carbon-sulfur bonds"/>
    <property type="evidence" value="ECO:0007669"/>
    <property type="project" value="UniProtKB-ARBA"/>
</dbReference>
<dbReference type="InterPro" id="IPR042099">
    <property type="entry name" value="ANL_N_sf"/>
</dbReference>